<keyword evidence="3" id="KW-1185">Reference proteome</keyword>
<name>A0A4S8IMJ4_MUSBA</name>
<organism evidence="2 3">
    <name type="scientific">Musa balbisiana</name>
    <name type="common">Banana</name>
    <dbReference type="NCBI Taxonomy" id="52838"/>
    <lineage>
        <taxon>Eukaryota</taxon>
        <taxon>Viridiplantae</taxon>
        <taxon>Streptophyta</taxon>
        <taxon>Embryophyta</taxon>
        <taxon>Tracheophyta</taxon>
        <taxon>Spermatophyta</taxon>
        <taxon>Magnoliopsida</taxon>
        <taxon>Liliopsida</taxon>
        <taxon>Zingiberales</taxon>
        <taxon>Musaceae</taxon>
        <taxon>Musa</taxon>
    </lineage>
</organism>
<feature type="compositionally biased region" description="Basic and acidic residues" evidence="1">
    <location>
        <begin position="8"/>
        <end position="42"/>
    </location>
</feature>
<feature type="region of interest" description="Disordered" evidence="1">
    <location>
        <begin position="1"/>
        <end position="91"/>
    </location>
</feature>
<evidence type="ECO:0000313" key="2">
    <source>
        <dbReference type="EMBL" id="THU48772.1"/>
    </source>
</evidence>
<sequence>MEATAIETDEKGPENKGSDKDMGRRKDSADQEERGKKSEYYRVSEATEEERCYSLGGRGHGRGQGDRGTYRSDFGGAAVSPTSAPSIEDPGQLPTLGGKWITSGTISCTCSVLLDHSSMKYVHAPSDLFGFTLVPLHDNKNEQNPMACSQSRVVAHLHYLPIYTCVPQKGSTLPIETLKPHPCTLENIHIT</sequence>
<dbReference type="STRING" id="52838.A0A4S8IMJ4"/>
<dbReference type="AlphaFoldDB" id="A0A4S8IMJ4"/>
<accession>A0A4S8IMJ4</accession>
<gene>
    <name evidence="2" type="ORF">C4D60_Mb06t02540</name>
</gene>
<protein>
    <submittedName>
        <fullName evidence="2">Uncharacterized protein</fullName>
    </submittedName>
</protein>
<dbReference type="EMBL" id="PYDT01000009">
    <property type="protein sequence ID" value="THU48772.1"/>
    <property type="molecule type" value="Genomic_DNA"/>
</dbReference>
<evidence type="ECO:0000313" key="3">
    <source>
        <dbReference type="Proteomes" id="UP000317650"/>
    </source>
</evidence>
<comment type="caution">
    <text evidence="2">The sequence shown here is derived from an EMBL/GenBank/DDBJ whole genome shotgun (WGS) entry which is preliminary data.</text>
</comment>
<dbReference type="Proteomes" id="UP000317650">
    <property type="component" value="Chromosome 6"/>
</dbReference>
<reference evidence="2 3" key="1">
    <citation type="journal article" date="2019" name="Nat. Plants">
        <title>Genome sequencing of Musa balbisiana reveals subgenome evolution and function divergence in polyploid bananas.</title>
        <authorList>
            <person name="Yao X."/>
        </authorList>
    </citation>
    <scope>NUCLEOTIDE SEQUENCE [LARGE SCALE GENOMIC DNA]</scope>
    <source>
        <strain evidence="3">cv. DH-PKW</strain>
        <tissue evidence="2">Leaves</tissue>
    </source>
</reference>
<proteinExistence type="predicted"/>
<evidence type="ECO:0000256" key="1">
    <source>
        <dbReference type="SAM" id="MobiDB-lite"/>
    </source>
</evidence>